<evidence type="ECO:0000313" key="2">
    <source>
        <dbReference type="EMBL" id="KAB2610777.1"/>
    </source>
</evidence>
<dbReference type="Proteomes" id="UP000327157">
    <property type="component" value="Chromosome 17"/>
</dbReference>
<keyword evidence="1" id="KW-0812">Transmembrane</keyword>
<protein>
    <submittedName>
        <fullName evidence="2">Uncharacterized protein</fullName>
    </submittedName>
</protein>
<proteinExistence type="predicted"/>
<evidence type="ECO:0000256" key="1">
    <source>
        <dbReference type="SAM" id="Phobius"/>
    </source>
</evidence>
<keyword evidence="3" id="KW-1185">Reference proteome</keyword>
<feature type="transmembrane region" description="Helical" evidence="1">
    <location>
        <begin position="20"/>
        <end position="38"/>
    </location>
</feature>
<dbReference type="EMBL" id="SMOL01000487">
    <property type="protein sequence ID" value="KAB2610777.1"/>
    <property type="molecule type" value="Genomic_DNA"/>
</dbReference>
<reference evidence="2 3" key="3">
    <citation type="submission" date="2019-11" db="EMBL/GenBank/DDBJ databases">
        <title>A de novo genome assembly of a pear dwarfing rootstock.</title>
        <authorList>
            <person name="Wang F."/>
            <person name="Wang J."/>
            <person name="Li S."/>
            <person name="Zhang Y."/>
            <person name="Fang M."/>
            <person name="Ma L."/>
            <person name="Zhao Y."/>
            <person name="Jiang S."/>
        </authorList>
    </citation>
    <scope>NUCLEOTIDE SEQUENCE [LARGE SCALE GENOMIC DNA]</scope>
    <source>
        <strain evidence="2">S2</strain>
        <tissue evidence="2">Leaf</tissue>
    </source>
</reference>
<sequence>MWRKPSMNSLTPSLLNVLQILLPNPSSEILIILLVRVARRTELNKVLHVRRSFQFSR</sequence>
<comment type="caution">
    <text evidence="2">The sequence shown here is derived from an EMBL/GenBank/DDBJ whole genome shotgun (WGS) entry which is preliminary data.</text>
</comment>
<reference evidence="3" key="2">
    <citation type="submission" date="2019-10" db="EMBL/GenBank/DDBJ databases">
        <title>A de novo genome assembly of a pear dwarfing rootstock.</title>
        <authorList>
            <person name="Wang F."/>
            <person name="Wang J."/>
            <person name="Li S."/>
            <person name="Zhang Y."/>
            <person name="Fang M."/>
            <person name="Ma L."/>
            <person name="Zhao Y."/>
            <person name="Jiang S."/>
        </authorList>
    </citation>
    <scope>NUCLEOTIDE SEQUENCE [LARGE SCALE GENOMIC DNA]</scope>
</reference>
<keyword evidence="1" id="KW-1133">Transmembrane helix</keyword>
<accession>A0A5N5G6H4</accession>
<evidence type="ECO:0000313" key="3">
    <source>
        <dbReference type="Proteomes" id="UP000327157"/>
    </source>
</evidence>
<gene>
    <name evidence="2" type="ORF">D8674_018809</name>
</gene>
<keyword evidence="1" id="KW-0472">Membrane</keyword>
<reference evidence="2 3" key="1">
    <citation type="submission" date="2019-09" db="EMBL/GenBank/DDBJ databases">
        <authorList>
            <person name="Ou C."/>
        </authorList>
    </citation>
    <scope>NUCLEOTIDE SEQUENCE [LARGE SCALE GENOMIC DNA]</scope>
    <source>
        <strain evidence="2">S2</strain>
        <tissue evidence="2">Leaf</tissue>
    </source>
</reference>
<name>A0A5N5G6H4_9ROSA</name>
<organism evidence="2 3">
    <name type="scientific">Pyrus ussuriensis x Pyrus communis</name>
    <dbReference type="NCBI Taxonomy" id="2448454"/>
    <lineage>
        <taxon>Eukaryota</taxon>
        <taxon>Viridiplantae</taxon>
        <taxon>Streptophyta</taxon>
        <taxon>Embryophyta</taxon>
        <taxon>Tracheophyta</taxon>
        <taxon>Spermatophyta</taxon>
        <taxon>Magnoliopsida</taxon>
        <taxon>eudicotyledons</taxon>
        <taxon>Gunneridae</taxon>
        <taxon>Pentapetalae</taxon>
        <taxon>rosids</taxon>
        <taxon>fabids</taxon>
        <taxon>Rosales</taxon>
        <taxon>Rosaceae</taxon>
        <taxon>Amygdaloideae</taxon>
        <taxon>Maleae</taxon>
        <taxon>Pyrus</taxon>
    </lineage>
</organism>
<dbReference type="AlphaFoldDB" id="A0A5N5G6H4"/>